<keyword evidence="1" id="KW-0732">Signal</keyword>
<reference evidence="3" key="2">
    <citation type="submission" date="2016-06" db="UniProtKB">
        <authorList>
            <consortium name="WormBaseParasite"/>
        </authorList>
    </citation>
    <scope>IDENTIFICATION</scope>
</reference>
<protein>
    <submittedName>
        <fullName evidence="3">Defensin-like protein</fullName>
    </submittedName>
</protein>
<evidence type="ECO:0000313" key="3">
    <source>
        <dbReference type="WBParaSite" id="GPLIN_001274300"/>
    </source>
</evidence>
<dbReference type="AlphaFoldDB" id="A0A183CIN7"/>
<dbReference type="WBParaSite" id="GPLIN_001274300">
    <property type="protein sequence ID" value="GPLIN_001274300"/>
    <property type="gene ID" value="GPLIN_001274300"/>
</dbReference>
<feature type="signal peptide" evidence="1">
    <location>
        <begin position="1"/>
        <end position="18"/>
    </location>
</feature>
<reference evidence="2" key="1">
    <citation type="submission" date="2014-05" db="EMBL/GenBank/DDBJ databases">
        <title>The genome and life-stage specific transcriptomes of Globodera pallida elucidate key aspects of plant parasitism by a cyst nematode.</title>
        <authorList>
            <person name="Cotton J.A."/>
            <person name="Lilley C.J."/>
            <person name="Jones L.M."/>
            <person name="Kikuchi T."/>
            <person name="Reid A.J."/>
            <person name="Thorpe P."/>
            <person name="Tsai I.J."/>
            <person name="Beasley H."/>
            <person name="Blok V."/>
            <person name="Cock P.J.A."/>
            <person name="Van den Akker S.E."/>
            <person name="Holroyd N."/>
            <person name="Hunt M."/>
            <person name="Mantelin S."/>
            <person name="Naghra H."/>
            <person name="Pain A."/>
            <person name="Palomares-Rius J.E."/>
            <person name="Zarowiecki M."/>
            <person name="Berriman M."/>
            <person name="Jones J.T."/>
            <person name="Urwin P.E."/>
        </authorList>
    </citation>
    <scope>NUCLEOTIDE SEQUENCE [LARGE SCALE GENOMIC DNA]</scope>
    <source>
        <strain evidence="2">Lindley</strain>
    </source>
</reference>
<feature type="chain" id="PRO_5008147671" evidence="1">
    <location>
        <begin position="19"/>
        <end position="229"/>
    </location>
</feature>
<accession>A0A183CIN7</accession>
<organism evidence="2 3">
    <name type="scientific">Globodera pallida</name>
    <name type="common">Potato cyst nematode worm</name>
    <name type="synonym">Heterodera pallida</name>
    <dbReference type="NCBI Taxonomy" id="36090"/>
    <lineage>
        <taxon>Eukaryota</taxon>
        <taxon>Metazoa</taxon>
        <taxon>Ecdysozoa</taxon>
        <taxon>Nematoda</taxon>
        <taxon>Chromadorea</taxon>
        <taxon>Rhabditida</taxon>
        <taxon>Tylenchina</taxon>
        <taxon>Tylenchomorpha</taxon>
        <taxon>Tylenchoidea</taxon>
        <taxon>Heteroderidae</taxon>
        <taxon>Heteroderinae</taxon>
        <taxon>Globodera</taxon>
    </lineage>
</organism>
<name>A0A183CIN7_GLOPA</name>
<dbReference type="Proteomes" id="UP000050741">
    <property type="component" value="Unassembled WGS sequence"/>
</dbReference>
<evidence type="ECO:0000313" key="2">
    <source>
        <dbReference type="Proteomes" id="UP000050741"/>
    </source>
</evidence>
<proteinExistence type="predicted"/>
<keyword evidence="2" id="KW-1185">Reference proteome</keyword>
<evidence type="ECO:0000256" key="1">
    <source>
        <dbReference type="SAM" id="SignalP"/>
    </source>
</evidence>
<sequence>MHPMFCFVMLTAIVGINGQLLENVEPKKNEKALTAGIDGQLLQNVEPKKDLPKDSTAGVEGQLLENVEPQKDRDLRLEVLDVGRCRKAVKDFCPCGWAKCVPRKDYSCTNELTKCCPVNYDLKCCAERGCLEYCGDDVFQCMYHCGLGPNPAPIEKCINECGDLDIAHCLYHCGVGPNPDTLKKCLDDCNQAVENAEEHDAIAHMAKFICVRRCHEESVDIPSGLPIDG</sequence>